<gene>
    <name evidence="2" type="ORF">M9458_051939</name>
</gene>
<feature type="compositionally biased region" description="Polar residues" evidence="1">
    <location>
        <begin position="197"/>
        <end position="213"/>
    </location>
</feature>
<evidence type="ECO:0000313" key="3">
    <source>
        <dbReference type="Proteomes" id="UP001529510"/>
    </source>
</evidence>
<accession>A0ABD0MTC5</accession>
<name>A0ABD0MTC5_CIRMR</name>
<evidence type="ECO:0000256" key="1">
    <source>
        <dbReference type="SAM" id="MobiDB-lite"/>
    </source>
</evidence>
<dbReference type="EMBL" id="JAMKFB020000189">
    <property type="protein sequence ID" value="KAL0152216.1"/>
    <property type="molecule type" value="Genomic_DNA"/>
</dbReference>
<organism evidence="2 3">
    <name type="scientific">Cirrhinus mrigala</name>
    <name type="common">Mrigala</name>
    <dbReference type="NCBI Taxonomy" id="683832"/>
    <lineage>
        <taxon>Eukaryota</taxon>
        <taxon>Metazoa</taxon>
        <taxon>Chordata</taxon>
        <taxon>Craniata</taxon>
        <taxon>Vertebrata</taxon>
        <taxon>Euteleostomi</taxon>
        <taxon>Actinopterygii</taxon>
        <taxon>Neopterygii</taxon>
        <taxon>Teleostei</taxon>
        <taxon>Ostariophysi</taxon>
        <taxon>Cypriniformes</taxon>
        <taxon>Cyprinidae</taxon>
        <taxon>Labeoninae</taxon>
        <taxon>Labeonini</taxon>
        <taxon>Cirrhinus</taxon>
    </lineage>
</organism>
<feature type="region of interest" description="Disordered" evidence="1">
    <location>
        <begin position="197"/>
        <end position="218"/>
    </location>
</feature>
<protein>
    <submittedName>
        <fullName evidence="2">Uncharacterized protein</fullName>
    </submittedName>
</protein>
<feature type="non-terminal residue" evidence="2">
    <location>
        <position position="1"/>
    </location>
</feature>
<reference evidence="2 3" key="1">
    <citation type="submission" date="2024-05" db="EMBL/GenBank/DDBJ databases">
        <title>Genome sequencing and assembly of Indian major carp, Cirrhinus mrigala (Hamilton, 1822).</title>
        <authorList>
            <person name="Mohindra V."/>
            <person name="Chowdhury L.M."/>
            <person name="Lal K."/>
            <person name="Jena J.K."/>
        </authorList>
    </citation>
    <scope>NUCLEOTIDE SEQUENCE [LARGE SCALE GENOMIC DNA]</scope>
    <source>
        <strain evidence="2">CM1030</strain>
        <tissue evidence="2">Blood</tissue>
    </source>
</reference>
<feature type="non-terminal residue" evidence="2">
    <location>
        <position position="244"/>
    </location>
</feature>
<comment type="caution">
    <text evidence="2">The sequence shown here is derived from an EMBL/GenBank/DDBJ whole genome shotgun (WGS) entry which is preliminary data.</text>
</comment>
<sequence>FWCSQRPQKELCFDLSRSQKGNALAGNRTRVNCLEGSYAHHYTTNAGSGCRLLRSEKNPRSARVTDGGQRSRSRICLGPSGLWIPSCATERCLSTLSEEIRSFGAGSAKAANTDHDGARFAPLRGWRTARLTLLLTTPVQPCCHSQKFPSTEIFSKRRKIYASMKRNSSCVPHRLGPVRSLWVPTPANMTIVAPLTPNGSSKSQKSPCHQPVNQGAKGAEAIFLRDRPGFGSRRARESAAFTVE</sequence>
<evidence type="ECO:0000313" key="2">
    <source>
        <dbReference type="EMBL" id="KAL0152216.1"/>
    </source>
</evidence>
<keyword evidence="3" id="KW-1185">Reference proteome</keyword>
<dbReference type="AlphaFoldDB" id="A0ABD0MTC5"/>
<dbReference type="Proteomes" id="UP001529510">
    <property type="component" value="Unassembled WGS sequence"/>
</dbReference>
<proteinExistence type="predicted"/>